<dbReference type="InterPro" id="IPR001910">
    <property type="entry name" value="Inosine/uridine_hydrolase_dom"/>
</dbReference>
<dbReference type="PANTHER" id="PTHR46190:SF1">
    <property type="entry name" value="SI:CH211-201H21.5"/>
    <property type="match status" value="1"/>
</dbReference>
<keyword evidence="2" id="KW-0378">Hydrolase</keyword>
<sequence length="320" mass="35798">MARKFIIDCDTAEDDITSFLLLLRYGAEVVGLTVVEGNISFHQEINNALWAVEFAGVDTPVFVGTERPLIKSFVTVEDVHGKGGIGQERLAPSKAKPSPKHAVDAMIELSERYAGELEVMAISPLTNLAMAILKDKRLVERLKAIYIMGGTIYGRGNITPVAEYNFWVDPDAAKVVLNSGAKLIMLPWEVAVSNAIDESTWARIQSMNTRMARYYVESYKHYREFATKRQGMRGHPHPDVLTTAVAIDRSVATDVRRERVDVENCDCLTRGATVIDYSSPGHVRGYFMGEVKQIGGEVEVVYSVDYERFVEMLMGLLKWR</sequence>
<dbReference type="Proteomes" id="UP000616143">
    <property type="component" value="Unassembled WGS sequence"/>
</dbReference>
<dbReference type="Gene3D" id="3.90.245.10">
    <property type="entry name" value="Ribonucleoside hydrolase-like"/>
    <property type="match status" value="1"/>
</dbReference>
<feature type="domain" description="Inosine/uridine-preferring nucleoside hydrolase" evidence="1">
    <location>
        <begin position="6"/>
        <end position="311"/>
    </location>
</feature>
<name>A0A830H2D1_9CREN</name>
<dbReference type="InterPro" id="IPR036452">
    <property type="entry name" value="Ribo_hydro-like"/>
</dbReference>
<dbReference type="PANTHER" id="PTHR46190">
    <property type="entry name" value="SI:CH211-201H21.5-RELATED"/>
    <property type="match status" value="1"/>
</dbReference>
<dbReference type="AlphaFoldDB" id="A0A830H2D1"/>
<dbReference type="OrthoDB" id="33780at2157"/>
<evidence type="ECO:0000313" key="3">
    <source>
        <dbReference type="Proteomes" id="UP000616143"/>
    </source>
</evidence>
<proteinExistence type="predicted"/>
<organism evidence="2 3">
    <name type="scientific">Sulfodiicoccus acidiphilus</name>
    <dbReference type="NCBI Taxonomy" id="1670455"/>
    <lineage>
        <taxon>Archaea</taxon>
        <taxon>Thermoproteota</taxon>
        <taxon>Thermoprotei</taxon>
        <taxon>Sulfolobales</taxon>
        <taxon>Sulfolobaceae</taxon>
        <taxon>Sulfodiicoccus</taxon>
    </lineage>
</organism>
<protein>
    <submittedName>
        <fullName evidence="2">Nucleoside hydrolase</fullName>
    </submittedName>
</protein>
<dbReference type="EMBL" id="BMQS01000008">
    <property type="protein sequence ID" value="GGT94950.1"/>
    <property type="molecule type" value="Genomic_DNA"/>
</dbReference>
<dbReference type="SUPFAM" id="SSF53590">
    <property type="entry name" value="Nucleoside hydrolase"/>
    <property type="match status" value="1"/>
</dbReference>
<gene>
    <name evidence="2" type="ORF">GCM10007116_10720</name>
</gene>
<evidence type="ECO:0000259" key="1">
    <source>
        <dbReference type="Pfam" id="PF01156"/>
    </source>
</evidence>
<dbReference type="RefSeq" id="WP_188848475.1">
    <property type="nucleotide sequence ID" value="NZ_BMQS01000008.1"/>
</dbReference>
<dbReference type="GO" id="GO:0016799">
    <property type="term" value="F:hydrolase activity, hydrolyzing N-glycosyl compounds"/>
    <property type="evidence" value="ECO:0007669"/>
    <property type="project" value="InterPro"/>
</dbReference>
<reference evidence="2" key="2">
    <citation type="submission" date="2020-09" db="EMBL/GenBank/DDBJ databases">
        <authorList>
            <person name="Sun Q."/>
            <person name="Ohkuma M."/>
        </authorList>
    </citation>
    <scope>NUCLEOTIDE SEQUENCE</scope>
    <source>
        <strain evidence="2">JCM 31740</strain>
    </source>
</reference>
<evidence type="ECO:0000313" key="2">
    <source>
        <dbReference type="EMBL" id="GGT94950.1"/>
    </source>
</evidence>
<dbReference type="Pfam" id="PF01156">
    <property type="entry name" value="IU_nuc_hydro"/>
    <property type="match status" value="1"/>
</dbReference>
<accession>A0A830H2D1</accession>
<reference evidence="2" key="1">
    <citation type="journal article" date="2014" name="Int. J. Syst. Evol. Microbiol.">
        <title>Complete genome sequence of Corynebacterium casei LMG S-19264T (=DSM 44701T), isolated from a smear-ripened cheese.</title>
        <authorList>
            <consortium name="US DOE Joint Genome Institute (JGI-PGF)"/>
            <person name="Walter F."/>
            <person name="Albersmeier A."/>
            <person name="Kalinowski J."/>
            <person name="Ruckert C."/>
        </authorList>
    </citation>
    <scope>NUCLEOTIDE SEQUENCE</scope>
    <source>
        <strain evidence="2">JCM 31740</strain>
    </source>
</reference>
<dbReference type="InterPro" id="IPR052775">
    <property type="entry name" value="IUN_hydrolase"/>
</dbReference>
<comment type="caution">
    <text evidence="2">The sequence shown here is derived from an EMBL/GenBank/DDBJ whole genome shotgun (WGS) entry which is preliminary data.</text>
</comment>